<feature type="transmembrane region" description="Helical" evidence="1">
    <location>
        <begin position="369"/>
        <end position="387"/>
    </location>
</feature>
<keyword evidence="6" id="KW-1185">Reference proteome</keyword>
<reference evidence="5" key="1">
    <citation type="submission" date="2023-06" db="EMBL/GenBank/DDBJ databases">
        <title>Robiginitalea aurantiacus sp. nov. and Algoriphagus sediminis sp. nov., isolated from coastal sediment.</title>
        <authorList>
            <person name="Zhou Z.Y."/>
            <person name="An J."/>
            <person name="Jia Y.W."/>
            <person name="Du Z.J."/>
        </authorList>
    </citation>
    <scope>NUCLEOTIDE SEQUENCE</scope>
    <source>
        <strain evidence="5">M39</strain>
    </source>
</reference>
<feature type="domain" description="Lnb-like transmembrane" evidence="4">
    <location>
        <begin position="254"/>
        <end position="387"/>
    </location>
</feature>
<feature type="transmembrane region" description="Helical" evidence="1">
    <location>
        <begin position="312"/>
        <end position="332"/>
    </location>
</feature>
<name>A0ABT7WCW6_9FLAO</name>
<gene>
    <name evidence="5" type="ORF">QU605_04700</name>
</gene>
<feature type="chain" id="PRO_5046627267" evidence="2">
    <location>
        <begin position="22"/>
        <end position="392"/>
    </location>
</feature>
<dbReference type="InterPro" id="IPR025178">
    <property type="entry name" value="Lnb_N"/>
</dbReference>
<feature type="signal peptide" evidence="2">
    <location>
        <begin position="1"/>
        <end position="21"/>
    </location>
</feature>
<keyword evidence="1" id="KW-0472">Membrane</keyword>
<accession>A0ABT7WCW6</accession>
<proteinExistence type="predicted"/>
<feature type="transmembrane region" description="Helical" evidence="1">
    <location>
        <begin position="287"/>
        <end position="306"/>
    </location>
</feature>
<evidence type="ECO:0000256" key="1">
    <source>
        <dbReference type="SAM" id="Phobius"/>
    </source>
</evidence>
<dbReference type="RefSeq" id="WP_289724123.1">
    <property type="nucleotide sequence ID" value="NZ_JAUDUY010000002.1"/>
</dbReference>
<evidence type="ECO:0000259" key="3">
    <source>
        <dbReference type="Pfam" id="PF13387"/>
    </source>
</evidence>
<evidence type="ECO:0000259" key="4">
    <source>
        <dbReference type="Pfam" id="PF25221"/>
    </source>
</evidence>
<dbReference type="Pfam" id="PF13387">
    <property type="entry name" value="Lnb_N"/>
    <property type="match status" value="1"/>
</dbReference>
<evidence type="ECO:0000313" key="6">
    <source>
        <dbReference type="Proteomes" id="UP001174839"/>
    </source>
</evidence>
<dbReference type="Proteomes" id="UP001174839">
    <property type="component" value="Unassembled WGS sequence"/>
</dbReference>
<dbReference type="Pfam" id="PF25221">
    <property type="entry name" value="5TMH_Lnb"/>
    <property type="match status" value="1"/>
</dbReference>
<sequence length="392" mass="45010">MRVPPIFLLLACLLFTSNSSAQTYTPGPEAQFSVITCGPGTELYSSFGHSAFRFRDPAIGADWVYNYGTFDFNTPNFYVKFTRGKLPYALGKQQFENFLYTYQLENRFVREQLLDLSPTEMGALLTFLERNNQPENRFYKYDFLFENCATKIPEVLSNVLGPSLEYSFDGMGDPKSFRDLIQENLNWNSWSSFGIDLALGSVIDRKAAPSEYAFLPKYVERQIGNASSKEAPLTNRNRLILDIKPLNPKSVFTAAPMFWMLLVLGMTLIITWIDYRNNTRSKVLDFLLLFTTGTAGLVLVFLWFFTDHTATAWNANLLWAFPINLIMAFRVFNKTSHPQLDRKYAGILLIFLLLTASLWIFGIQVFSPVMIPIWLALLIRYLFLFNLKKTLP</sequence>
<keyword evidence="1" id="KW-0812">Transmembrane</keyword>
<dbReference type="EMBL" id="JAUDUY010000002">
    <property type="protein sequence ID" value="MDM9630755.1"/>
    <property type="molecule type" value="Genomic_DNA"/>
</dbReference>
<dbReference type="InterPro" id="IPR057436">
    <property type="entry name" value="5TMH_Lnb"/>
</dbReference>
<feature type="domain" description="Lnb N-terminal periplasmic" evidence="3">
    <location>
        <begin position="31"/>
        <end position="167"/>
    </location>
</feature>
<feature type="transmembrane region" description="Helical" evidence="1">
    <location>
        <begin position="257"/>
        <end position="275"/>
    </location>
</feature>
<evidence type="ECO:0000313" key="5">
    <source>
        <dbReference type="EMBL" id="MDM9630755.1"/>
    </source>
</evidence>
<keyword evidence="1" id="KW-1133">Transmembrane helix</keyword>
<keyword evidence="2" id="KW-0732">Signal</keyword>
<evidence type="ECO:0000256" key="2">
    <source>
        <dbReference type="SAM" id="SignalP"/>
    </source>
</evidence>
<protein>
    <submittedName>
        <fullName evidence="5">DUF4105 domain-containing protein</fullName>
    </submittedName>
</protein>
<comment type="caution">
    <text evidence="5">The sequence shown here is derived from an EMBL/GenBank/DDBJ whole genome shotgun (WGS) entry which is preliminary data.</text>
</comment>
<organism evidence="5 6">
    <name type="scientific">Robiginitalea aurantiaca</name>
    <dbReference type="NCBI Taxonomy" id="3056915"/>
    <lineage>
        <taxon>Bacteria</taxon>
        <taxon>Pseudomonadati</taxon>
        <taxon>Bacteroidota</taxon>
        <taxon>Flavobacteriia</taxon>
        <taxon>Flavobacteriales</taxon>
        <taxon>Flavobacteriaceae</taxon>
        <taxon>Robiginitalea</taxon>
    </lineage>
</organism>
<feature type="transmembrane region" description="Helical" evidence="1">
    <location>
        <begin position="344"/>
        <end position="363"/>
    </location>
</feature>